<keyword evidence="4" id="KW-1185">Reference proteome</keyword>
<name>A0A919M5A7_9ACTN</name>
<gene>
    <name evidence="3" type="ORF">Acy02nite_10500</name>
</gene>
<organism evidence="3 4">
    <name type="scientific">Actinoplanes cyaneus</name>
    <dbReference type="NCBI Taxonomy" id="52696"/>
    <lineage>
        <taxon>Bacteria</taxon>
        <taxon>Bacillati</taxon>
        <taxon>Actinomycetota</taxon>
        <taxon>Actinomycetes</taxon>
        <taxon>Micromonosporales</taxon>
        <taxon>Micromonosporaceae</taxon>
        <taxon>Actinoplanes</taxon>
    </lineage>
</organism>
<evidence type="ECO:0000256" key="1">
    <source>
        <dbReference type="SAM" id="MobiDB-lite"/>
    </source>
</evidence>
<keyword evidence="2" id="KW-0812">Transmembrane</keyword>
<keyword evidence="2" id="KW-1133">Transmembrane helix</keyword>
<feature type="compositionally biased region" description="Basic and acidic residues" evidence="1">
    <location>
        <begin position="57"/>
        <end position="79"/>
    </location>
</feature>
<evidence type="ECO:0000256" key="2">
    <source>
        <dbReference type="SAM" id="Phobius"/>
    </source>
</evidence>
<sequence length="90" mass="10267">MMNDTVDMAYRTVEALFGPDSGIPWWAWLAPIFVVVARMMYPVMFPEAAAAEAETERRLAEFRRERDDRGKDSDKGKAKDKGKKGKKAKK</sequence>
<reference evidence="3" key="1">
    <citation type="submission" date="2021-01" db="EMBL/GenBank/DDBJ databases">
        <title>Whole genome shotgun sequence of Actinoplanes cyaneus NBRC 14990.</title>
        <authorList>
            <person name="Komaki H."/>
            <person name="Tamura T."/>
        </authorList>
    </citation>
    <scope>NUCLEOTIDE SEQUENCE</scope>
    <source>
        <strain evidence="3">NBRC 14990</strain>
    </source>
</reference>
<dbReference type="EMBL" id="BOMH01000007">
    <property type="protein sequence ID" value="GID63169.1"/>
    <property type="molecule type" value="Genomic_DNA"/>
</dbReference>
<evidence type="ECO:0000313" key="4">
    <source>
        <dbReference type="Proteomes" id="UP000619479"/>
    </source>
</evidence>
<protein>
    <submittedName>
        <fullName evidence="3">Uncharacterized protein</fullName>
    </submittedName>
</protein>
<keyword evidence="2" id="KW-0472">Membrane</keyword>
<evidence type="ECO:0000313" key="3">
    <source>
        <dbReference type="EMBL" id="GID63169.1"/>
    </source>
</evidence>
<accession>A0A919M5A7</accession>
<comment type="caution">
    <text evidence="3">The sequence shown here is derived from an EMBL/GenBank/DDBJ whole genome shotgun (WGS) entry which is preliminary data.</text>
</comment>
<dbReference type="Proteomes" id="UP000619479">
    <property type="component" value="Unassembled WGS sequence"/>
</dbReference>
<feature type="region of interest" description="Disordered" evidence="1">
    <location>
        <begin position="57"/>
        <end position="90"/>
    </location>
</feature>
<feature type="transmembrane region" description="Helical" evidence="2">
    <location>
        <begin position="23"/>
        <end position="41"/>
    </location>
</feature>
<dbReference type="AlphaFoldDB" id="A0A919M5A7"/>
<feature type="compositionally biased region" description="Basic residues" evidence="1">
    <location>
        <begin position="80"/>
        <end position="90"/>
    </location>
</feature>
<proteinExistence type="predicted"/>